<dbReference type="STRING" id="582692.SAMN05720606_101377"/>
<keyword evidence="3" id="KW-1185">Reference proteome</keyword>
<name>A0A1G5BHK5_9BACL</name>
<accession>A0A1G5BHK5</accession>
<dbReference type="RefSeq" id="WP_090915363.1">
    <property type="nucleotide sequence ID" value="NZ_FMVM01000001.1"/>
</dbReference>
<keyword evidence="1" id="KW-0472">Membrane</keyword>
<keyword evidence="1" id="KW-0812">Transmembrane</keyword>
<protein>
    <submittedName>
        <fullName evidence="2">Uncharacterized protein</fullName>
    </submittedName>
</protein>
<organism evidence="2 3">
    <name type="scientific">Paenibacillus polysaccharolyticus</name>
    <dbReference type="NCBI Taxonomy" id="582692"/>
    <lineage>
        <taxon>Bacteria</taxon>
        <taxon>Bacillati</taxon>
        <taxon>Bacillota</taxon>
        <taxon>Bacilli</taxon>
        <taxon>Bacillales</taxon>
        <taxon>Paenibacillaceae</taxon>
        <taxon>Paenibacillus</taxon>
    </lineage>
</organism>
<dbReference type="AlphaFoldDB" id="A0A1G5BHK5"/>
<evidence type="ECO:0000313" key="2">
    <source>
        <dbReference type="EMBL" id="SCX89578.1"/>
    </source>
</evidence>
<dbReference type="Proteomes" id="UP000198538">
    <property type="component" value="Unassembled WGS sequence"/>
</dbReference>
<sequence>MNNTRNIKRFWLVMGTVVAALALYFVYMNNRFVDIETPLSSAEIVRADTSKAIYTKGGSGVQIRFDAAVLNEAETSRVVDWLNEAPASAKTAVDRIEGSIHMGIALRLKHNNQVMIQYNGKQIYVTKIGRFSKISRYALHHQALESYLDQELEGTYYGGNLAKEEQGET</sequence>
<evidence type="ECO:0000313" key="3">
    <source>
        <dbReference type="Proteomes" id="UP000198538"/>
    </source>
</evidence>
<feature type="transmembrane region" description="Helical" evidence="1">
    <location>
        <begin position="9"/>
        <end position="27"/>
    </location>
</feature>
<keyword evidence="1" id="KW-1133">Transmembrane helix</keyword>
<gene>
    <name evidence="2" type="ORF">SAMN05720606_101377</name>
</gene>
<evidence type="ECO:0000256" key="1">
    <source>
        <dbReference type="SAM" id="Phobius"/>
    </source>
</evidence>
<dbReference type="EMBL" id="FMVM01000001">
    <property type="protein sequence ID" value="SCX89578.1"/>
    <property type="molecule type" value="Genomic_DNA"/>
</dbReference>
<reference evidence="3" key="1">
    <citation type="submission" date="2016-10" db="EMBL/GenBank/DDBJ databases">
        <authorList>
            <person name="Varghese N."/>
            <person name="Submissions S."/>
        </authorList>
    </citation>
    <scope>NUCLEOTIDE SEQUENCE [LARGE SCALE GENOMIC DNA]</scope>
    <source>
        <strain evidence="3">BL9</strain>
    </source>
</reference>
<proteinExistence type="predicted"/>